<sequence>MAPTQTTDLEILEILRGFNLATRLEMDGFSGAVHMHLDYLLTKDFAKDHRYDHWFLFDLFKGFCAVIEGVLNDRA</sequence>
<name>A0A0K2Y9Y7_HELHE</name>
<keyword evidence="2" id="KW-1185">Reference proteome</keyword>
<proteinExistence type="predicted"/>
<evidence type="ECO:0000313" key="2">
    <source>
        <dbReference type="Proteomes" id="UP000046090"/>
    </source>
</evidence>
<dbReference type="STRING" id="1216962.BN341_8180"/>
<dbReference type="RefSeq" id="WP_015106614.1">
    <property type="nucleotide sequence ID" value="NZ_AP026684.1"/>
</dbReference>
<dbReference type="EMBL" id="CDMK01000001">
    <property type="protein sequence ID" value="CRI34514.1"/>
    <property type="molecule type" value="Genomic_DNA"/>
</dbReference>
<evidence type="ECO:0000313" key="1">
    <source>
        <dbReference type="EMBL" id="CRI34514.1"/>
    </source>
</evidence>
<dbReference type="Proteomes" id="UP000046090">
    <property type="component" value="Unassembled WGS sequence"/>
</dbReference>
<protein>
    <submittedName>
        <fullName evidence="1">Uncharacterized protein</fullName>
    </submittedName>
</protein>
<accession>A0A0K2Y9Y7</accession>
<gene>
    <name evidence="1" type="ORF">HHE01_13600</name>
</gene>
<dbReference type="AlphaFoldDB" id="A0A0K2Y9Y7"/>
<organism evidence="1 2">
    <name type="scientific">Helicobacter heilmannii</name>
    <dbReference type="NCBI Taxonomy" id="35817"/>
    <lineage>
        <taxon>Bacteria</taxon>
        <taxon>Pseudomonadati</taxon>
        <taxon>Campylobacterota</taxon>
        <taxon>Epsilonproteobacteria</taxon>
        <taxon>Campylobacterales</taxon>
        <taxon>Helicobacteraceae</taxon>
        <taxon>Helicobacter</taxon>
    </lineage>
</organism>
<reference evidence="2" key="1">
    <citation type="submission" date="2014-12" db="EMBL/GenBank/DDBJ databases">
        <authorList>
            <person name="Smet A."/>
        </authorList>
    </citation>
    <scope>NUCLEOTIDE SEQUENCE [LARGE SCALE GENOMIC DNA]</scope>
</reference>
<dbReference type="GeneID" id="76197065"/>